<dbReference type="Proteomes" id="UP000887572">
    <property type="component" value="Unplaced"/>
</dbReference>
<name>A0A914I0G8_GLORO</name>
<dbReference type="AlphaFoldDB" id="A0A914I0G8"/>
<organism evidence="1 2">
    <name type="scientific">Globodera rostochiensis</name>
    <name type="common">Golden nematode worm</name>
    <name type="synonym">Heterodera rostochiensis</name>
    <dbReference type="NCBI Taxonomy" id="31243"/>
    <lineage>
        <taxon>Eukaryota</taxon>
        <taxon>Metazoa</taxon>
        <taxon>Ecdysozoa</taxon>
        <taxon>Nematoda</taxon>
        <taxon>Chromadorea</taxon>
        <taxon>Rhabditida</taxon>
        <taxon>Tylenchina</taxon>
        <taxon>Tylenchomorpha</taxon>
        <taxon>Tylenchoidea</taxon>
        <taxon>Heteroderidae</taxon>
        <taxon>Heteroderinae</taxon>
        <taxon>Globodera</taxon>
    </lineage>
</organism>
<evidence type="ECO:0000313" key="2">
    <source>
        <dbReference type="WBParaSite" id="Gr19_v10_g5728.t1"/>
    </source>
</evidence>
<proteinExistence type="predicted"/>
<keyword evidence="1" id="KW-1185">Reference proteome</keyword>
<reference evidence="2" key="1">
    <citation type="submission" date="2022-11" db="UniProtKB">
        <authorList>
            <consortium name="WormBaseParasite"/>
        </authorList>
    </citation>
    <scope>IDENTIFICATION</scope>
</reference>
<protein>
    <submittedName>
        <fullName evidence="2">Uncharacterized protein</fullName>
    </submittedName>
</protein>
<evidence type="ECO:0000313" key="1">
    <source>
        <dbReference type="Proteomes" id="UP000887572"/>
    </source>
</evidence>
<dbReference type="WBParaSite" id="Gr19_v10_g5728.t1">
    <property type="protein sequence ID" value="Gr19_v10_g5728.t1"/>
    <property type="gene ID" value="Gr19_v10_g5728"/>
</dbReference>
<sequence>MFLSHIYGHRGPCSVAPCVFSEASLMSRQNEHTLRPLEKMKTDAAKFKSEGLAGMREHLRSRQCAAMEFCPLLDIAMEAVDQLEQRLEMLGAYKSRWFQQYNGNEIRNALRGTAPEHITTHCLPPSPRRDAICYALKLLSLHPFSIYWSHNKFS</sequence>
<accession>A0A914I0G8</accession>